<dbReference type="GO" id="GO:0005886">
    <property type="term" value="C:plasma membrane"/>
    <property type="evidence" value="ECO:0007669"/>
    <property type="project" value="UniProtKB-SubCell"/>
</dbReference>
<accession>A0A2P7B6V3</accession>
<evidence type="ECO:0000256" key="7">
    <source>
        <dbReference type="ARBA" id="ARBA00022741"/>
    </source>
</evidence>
<keyword evidence="9" id="KW-1278">Translocase</keyword>
<evidence type="ECO:0000256" key="8">
    <source>
        <dbReference type="ARBA" id="ARBA00022840"/>
    </source>
</evidence>
<dbReference type="GO" id="GO:0055085">
    <property type="term" value="P:transmembrane transport"/>
    <property type="evidence" value="ECO:0007669"/>
    <property type="project" value="UniProtKB-ARBA"/>
</dbReference>
<name>A0A2P7B6V3_9HYPH</name>
<dbReference type="Gene3D" id="3.40.50.300">
    <property type="entry name" value="P-loop containing nucleotide triphosphate hydrolases"/>
    <property type="match status" value="1"/>
</dbReference>
<dbReference type="EC" id="7.4.2.10" evidence="13"/>
<keyword evidence="8 17" id="KW-0067">ATP-binding</keyword>
<dbReference type="AlphaFoldDB" id="A0A2P7B6V3"/>
<dbReference type="SMART" id="SM00382">
    <property type="entry name" value="AAA"/>
    <property type="match status" value="1"/>
</dbReference>
<evidence type="ECO:0000256" key="10">
    <source>
        <dbReference type="ARBA" id="ARBA00023136"/>
    </source>
</evidence>
<comment type="function">
    <text evidence="11">Part of the ABC transporter complex GsiABCD involved in glutathione import. Responsible for energy coupling to the transport system.</text>
</comment>
<dbReference type="InterPro" id="IPR027417">
    <property type="entry name" value="P-loop_NTPase"/>
</dbReference>
<protein>
    <recommendedName>
        <fullName evidence="14">Glutathione import ATP-binding protein GsiA</fullName>
        <ecNumber evidence="13">7.4.2.10</ecNumber>
    </recommendedName>
</protein>
<dbReference type="PANTHER" id="PTHR43776">
    <property type="entry name" value="TRANSPORT ATP-BINDING PROTEIN"/>
    <property type="match status" value="1"/>
</dbReference>
<comment type="caution">
    <text evidence="17">The sequence shown here is derived from an EMBL/GenBank/DDBJ whole genome shotgun (WGS) entry which is preliminary data.</text>
</comment>
<dbReference type="InterPro" id="IPR017871">
    <property type="entry name" value="ABC_transporter-like_CS"/>
</dbReference>
<dbReference type="Pfam" id="PF00005">
    <property type="entry name" value="ABC_tran"/>
    <property type="match status" value="1"/>
</dbReference>
<evidence type="ECO:0000256" key="1">
    <source>
        <dbReference type="ARBA" id="ARBA00004170"/>
    </source>
</evidence>
<comment type="catalytic activity">
    <reaction evidence="15">
        <text>glutathione(out) + ATP + H2O = glutathione(in) + ADP + phosphate + H(+)</text>
        <dbReference type="Rhea" id="RHEA:29791"/>
        <dbReference type="ChEBI" id="CHEBI:15377"/>
        <dbReference type="ChEBI" id="CHEBI:15378"/>
        <dbReference type="ChEBI" id="CHEBI:30616"/>
        <dbReference type="ChEBI" id="CHEBI:43474"/>
        <dbReference type="ChEBI" id="CHEBI:57925"/>
        <dbReference type="ChEBI" id="CHEBI:456216"/>
        <dbReference type="EC" id="7.4.2.10"/>
    </reaction>
</comment>
<dbReference type="PROSITE" id="PS00211">
    <property type="entry name" value="ABC_TRANSPORTER_1"/>
    <property type="match status" value="1"/>
</dbReference>
<dbReference type="GO" id="GO:0016887">
    <property type="term" value="F:ATP hydrolysis activity"/>
    <property type="evidence" value="ECO:0007669"/>
    <property type="project" value="InterPro"/>
</dbReference>
<evidence type="ECO:0000256" key="14">
    <source>
        <dbReference type="ARBA" id="ARBA00041187"/>
    </source>
</evidence>
<keyword evidence="10" id="KW-0472">Membrane</keyword>
<evidence type="ECO:0000256" key="11">
    <source>
        <dbReference type="ARBA" id="ARBA00037530"/>
    </source>
</evidence>
<comment type="subunit">
    <text evidence="3">The complex is composed of two ATP-binding proteins (GsiA), two transmembrane proteins (GsiC and GsiD) and a solute-binding protein (GsiB).</text>
</comment>
<keyword evidence="4" id="KW-0813">Transport</keyword>
<keyword evidence="6" id="KW-0997">Cell inner membrane</keyword>
<comment type="similarity">
    <text evidence="12">Belongs to the ABC transporter superfamily. Glutathione importer (TC 3.A.1.5.11) family.</text>
</comment>
<dbReference type="PANTHER" id="PTHR43776:SF15">
    <property type="entry name" value="GLUTATHIONE IMPORT ATP-BINDING PROTEIN GSIA"/>
    <property type="match status" value="1"/>
</dbReference>
<evidence type="ECO:0000256" key="13">
    <source>
        <dbReference type="ARBA" id="ARBA00039050"/>
    </source>
</evidence>
<dbReference type="InterPro" id="IPR003439">
    <property type="entry name" value="ABC_transporter-like_ATP-bd"/>
</dbReference>
<gene>
    <name evidence="17" type="ORF">CU103_20360</name>
</gene>
<dbReference type="CDD" id="cd03257">
    <property type="entry name" value="ABC_NikE_OppD_transporters"/>
    <property type="match status" value="1"/>
</dbReference>
<evidence type="ECO:0000256" key="15">
    <source>
        <dbReference type="ARBA" id="ARBA00047640"/>
    </source>
</evidence>
<dbReference type="PROSITE" id="PS50893">
    <property type="entry name" value="ABC_TRANSPORTER_2"/>
    <property type="match status" value="1"/>
</dbReference>
<evidence type="ECO:0000256" key="3">
    <source>
        <dbReference type="ARBA" id="ARBA00011469"/>
    </source>
</evidence>
<dbReference type="InterPro" id="IPR050319">
    <property type="entry name" value="ABC_transp_ATP-bind"/>
</dbReference>
<proteinExistence type="inferred from homology"/>
<comment type="subcellular location">
    <subcellularLocation>
        <location evidence="2">Cell inner membrane</location>
    </subcellularLocation>
    <subcellularLocation>
        <location evidence="1">Membrane</location>
        <topology evidence="1">Peripheral membrane protein</topology>
    </subcellularLocation>
</comment>
<feature type="domain" description="ABC transporter" evidence="16">
    <location>
        <begin position="9"/>
        <end position="242"/>
    </location>
</feature>
<dbReference type="EMBL" id="PGGM01000010">
    <property type="protein sequence ID" value="PSH62188.1"/>
    <property type="molecule type" value="Genomic_DNA"/>
</dbReference>
<evidence type="ECO:0000256" key="6">
    <source>
        <dbReference type="ARBA" id="ARBA00022519"/>
    </source>
</evidence>
<evidence type="ECO:0000256" key="4">
    <source>
        <dbReference type="ARBA" id="ARBA00022448"/>
    </source>
</evidence>
<dbReference type="GO" id="GO:0005524">
    <property type="term" value="F:ATP binding"/>
    <property type="evidence" value="ECO:0007669"/>
    <property type="project" value="UniProtKB-KW"/>
</dbReference>
<keyword evidence="5" id="KW-1003">Cell membrane</keyword>
<evidence type="ECO:0000256" key="5">
    <source>
        <dbReference type="ARBA" id="ARBA00022475"/>
    </source>
</evidence>
<evidence type="ECO:0000256" key="9">
    <source>
        <dbReference type="ARBA" id="ARBA00022967"/>
    </source>
</evidence>
<organism evidence="17 18">
    <name type="scientific">Phyllobacterium sophorae</name>
    <dbReference type="NCBI Taxonomy" id="1520277"/>
    <lineage>
        <taxon>Bacteria</taxon>
        <taxon>Pseudomonadati</taxon>
        <taxon>Pseudomonadota</taxon>
        <taxon>Alphaproteobacteria</taxon>
        <taxon>Hyphomicrobiales</taxon>
        <taxon>Phyllobacteriaceae</taxon>
        <taxon>Phyllobacterium</taxon>
    </lineage>
</organism>
<sequence length="248" mass="27649">MGPMTPHALSLDGLSIRLRASLVVDNVSLTLDHGESLGIVGESGCGKSTLLKCIAGIYDTWLGNIEVFDRKLNARRTYADRRLLQIVFQDPAAALNPAHTVDTILREPLIIHRFDRQDKRIADVLEAVSLPHSIRFRFPGQISGGQRQRLCIARALLVEPRIILLDEPTSSLDVSVQAEILNLLAELRAERQISYLLISHDLAVVAQLCERIMVMAAGKIVGRTTRDELRGKAKEQSYRKLLLPFSRD</sequence>
<dbReference type="Proteomes" id="UP000241764">
    <property type="component" value="Unassembled WGS sequence"/>
</dbReference>
<evidence type="ECO:0000259" key="16">
    <source>
        <dbReference type="PROSITE" id="PS50893"/>
    </source>
</evidence>
<dbReference type="InterPro" id="IPR003593">
    <property type="entry name" value="AAA+_ATPase"/>
</dbReference>
<evidence type="ECO:0000313" key="17">
    <source>
        <dbReference type="EMBL" id="PSH62188.1"/>
    </source>
</evidence>
<keyword evidence="18" id="KW-1185">Reference proteome</keyword>
<evidence type="ECO:0000256" key="12">
    <source>
        <dbReference type="ARBA" id="ARBA00038416"/>
    </source>
</evidence>
<evidence type="ECO:0000313" key="18">
    <source>
        <dbReference type="Proteomes" id="UP000241764"/>
    </source>
</evidence>
<evidence type="ECO:0000256" key="2">
    <source>
        <dbReference type="ARBA" id="ARBA00004533"/>
    </source>
</evidence>
<dbReference type="SUPFAM" id="SSF52540">
    <property type="entry name" value="P-loop containing nucleoside triphosphate hydrolases"/>
    <property type="match status" value="1"/>
</dbReference>
<reference evidence="18" key="1">
    <citation type="submission" date="2017-11" db="EMBL/GenBank/DDBJ databases">
        <authorList>
            <person name="Kuznetsova I."/>
            <person name="Sazanova A."/>
            <person name="Chirak E."/>
            <person name="Safronova V."/>
            <person name="Willems A."/>
        </authorList>
    </citation>
    <scope>NUCLEOTIDE SEQUENCE [LARGE SCALE GENOMIC DNA]</scope>
    <source>
        <strain evidence="18">CCBAU 03422</strain>
    </source>
</reference>
<dbReference type="OrthoDB" id="9802264at2"/>
<keyword evidence="7" id="KW-0547">Nucleotide-binding</keyword>